<evidence type="ECO:0000256" key="3">
    <source>
        <dbReference type="ARBA" id="ARBA00022676"/>
    </source>
</evidence>
<dbReference type="GO" id="GO:0005886">
    <property type="term" value="C:plasma membrane"/>
    <property type="evidence" value="ECO:0007669"/>
    <property type="project" value="UniProtKB-SubCell"/>
</dbReference>
<dbReference type="CDD" id="cd04187">
    <property type="entry name" value="DPM1_like_bac"/>
    <property type="match status" value="1"/>
</dbReference>
<evidence type="ECO:0000256" key="5">
    <source>
        <dbReference type="ARBA" id="ARBA00022692"/>
    </source>
</evidence>
<reference evidence="11 12" key="1">
    <citation type="submission" date="2019-08" db="EMBL/GenBank/DDBJ databases">
        <title>Genomes of Subsaximicrobium wynnwilliamsii strains.</title>
        <authorList>
            <person name="Bowman J.P."/>
        </authorList>
    </citation>
    <scope>NUCLEOTIDE SEQUENCE [LARGE SCALE GENOMIC DNA]</scope>
    <source>
        <strain evidence="11 12">2-80-2</strain>
    </source>
</reference>
<keyword evidence="6 9" id="KW-1133">Transmembrane helix</keyword>
<dbReference type="AlphaFoldDB" id="A0A5C6ZHC7"/>
<feature type="transmembrane region" description="Helical" evidence="9">
    <location>
        <begin position="238"/>
        <end position="258"/>
    </location>
</feature>
<accession>A0A5C6ZHC7</accession>
<feature type="domain" description="Glycosyltransferase 2-like" evidence="10">
    <location>
        <begin position="9"/>
        <end position="171"/>
    </location>
</feature>
<dbReference type="GO" id="GO:0016757">
    <property type="term" value="F:glycosyltransferase activity"/>
    <property type="evidence" value="ECO:0007669"/>
    <property type="project" value="UniProtKB-KW"/>
</dbReference>
<evidence type="ECO:0000313" key="12">
    <source>
        <dbReference type="Proteomes" id="UP000321578"/>
    </source>
</evidence>
<evidence type="ECO:0000256" key="7">
    <source>
        <dbReference type="ARBA" id="ARBA00023136"/>
    </source>
</evidence>
<evidence type="ECO:0000256" key="8">
    <source>
        <dbReference type="ARBA" id="ARBA00038152"/>
    </source>
</evidence>
<keyword evidence="3" id="KW-0328">Glycosyltransferase</keyword>
<dbReference type="PANTHER" id="PTHR48090">
    <property type="entry name" value="UNDECAPRENYL-PHOSPHATE 4-DEOXY-4-FORMAMIDO-L-ARABINOSE TRANSFERASE-RELATED"/>
    <property type="match status" value="1"/>
</dbReference>
<dbReference type="PANTHER" id="PTHR48090:SF1">
    <property type="entry name" value="PROPHAGE BACTOPRENOL GLUCOSYL TRANSFERASE HOMOLOG"/>
    <property type="match status" value="1"/>
</dbReference>
<dbReference type="Pfam" id="PF00535">
    <property type="entry name" value="Glycos_transf_2"/>
    <property type="match status" value="1"/>
</dbReference>
<protein>
    <submittedName>
        <fullName evidence="11">Glycosyltransferase family 2 protein</fullName>
    </submittedName>
</protein>
<keyword evidence="2" id="KW-1003">Cell membrane</keyword>
<sequence>MKPTKDIAVVIPVFNEADNLDELYKRLVVSVSKISENYELLFVNDGSSDASIQKLQAFSEADARVFYIDLSRNFGHQVAVSAGLDACQSKVAIIIDSDLQDPPELIPKLYAEYQKGFNVVYAKRETREGETYLKKLTSKLFYRLLQRLTNFDIPLDVGDFRLLDAKIVRELRKMPEHNKFLRGQIAWLGFKQTHVTFKREARKHGTSGYSYSKMFSLAFDAVTGFSDKPLLLVTRMGFVISLVSFVVILFAMFSHFILKETITGWTSLIISSLFIGGIQLLSIGIIGEYISRISTNVKNRPMYVVQETNLDRGGE</sequence>
<evidence type="ECO:0000313" key="11">
    <source>
        <dbReference type="EMBL" id="TXD89116.1"/>
    </source>
</evidence>
<evidence type="ECO:0000256" key="6">
    <source>
        <dbReference type="ARBA" id="ARBA00022989"/>
    </source>
</evidence>
<keyword evidence="12" id="KW-1185">Reference proteome</keyword>
<dbReference type="OrthoDB" id="9807778at2"/>
<evidence type="ECO:0000256" key="9">
    <source>
        <dbReference type="SAM" id="Phobius"/>
    </source>
</evidence>
<dbReference type="InterPro" id="IPR029044">
    <property type="entry name" value="Nucleotide-diphossugar_trans"/>
</dbReference>
<dbReference type="Proteomes" id="UP000321578">
    <property type="component" value="Unassembled WGS sequence"/>
</dbReference>
<evidence type="ECO:0000259" key="10">
    <source>
        <dbReference type="Pfam" id="PF00535"/>
    </source>
</evidence>
<organism evidence="11 12">
    <name type="scientific">Subsaximicrobium wynnwilliamsii</name>
    <dbReference type="NCBI Taxonomy" id="291179"/>
    <lineage>
        <taxon>Bacteria</taxon>
        <taxon>Pseudomonadati</taxon>
        <taxon>Bacteroidota</taxon>
        <taxon>Flavobacteriia</taxon>
        <taxon>Flavobacteriales</taxon>
        <taxon>Flavobacteriaceae</taxon>
        <taxon>Subsaximicrobium</taxon>
    </lineage>
</organism>
<comment type="caution">
    <text evidence="11">The sequence shown here is derived from an EMBL/GenBank/DDBJ whole genome shotgun (WGS) entry which is preliminary data.</text>
</comment>
<dbReference type="RefSeq" id="WP_147086470.1">
    <property type="nucleotide sequence ID" value="NZ_VORM01000007.1"/>
</dbReference>
<keyword evidence="5 9" id="KW-0812">Transmembrane</keyword>
<dbReference type="EMBL" id="VORO01000009">
    <property type="protein sequence ID" value="TXD89116.1"/>
    <property type="molecule type" value="Genomic_DNA"/>
</dbReference>
<name>A0A5C6ZHC7_9FLAO</name>
<keyword evidence="4 11" id="KW-0808">Transferase</keyword>
<comment type="similarity">
    <text evidence="8">Belongs to the glycosyltransferase 2 family. GtrB subfamily.</text>
</comment>
<evidence type="ECO:0000256" key="1">
    <source>
        <dbReference type="ARBA" id="ARBA00004651"/>
    </source>
</evidence>
<dbReference type="FunFam" id="3.90.550.10:FF:000079">
    <property type="entry name" value="Probable glycosyl transferase"/>
    <property type="match status" value="1"/>
</dbReference>
<comment type="subcellular location">
    <subcellularLocation>
        <location evidence="1">Cell membrane</location>
        <topology evidence="1">Multi-pass membrane protein</topology>
    </subcellularLocation>
</comment>
<evidence type="ECO:0000256" key="2">
    <source>
        <dbReference type="ARBA" id="ARBA00022475"/>
    </source>
</evidence>
<keyword evidence="7 9" id="KW-0472">Membrane</keyword>
<proteinExistence type="inferred from homology"/>
<dbReference type="InterPro" id="IPR001173">
    <property type="entry name" value="Glyco_trans_2-like"/>
</dbReference>
<evidence type="ECO:0000256" key="4">
    <source>
        <dbReference type="ARBA" id="ARBA00022679"/>
    </source>
</evidence>
<gene>
    <name evidence="11" type="ORF">ESY86_10125</name>
</gene>
<feature type="transmembrane region" description="Helical" evidence="9">
    <location>
        <begin position="264"/>
        <end position="290"/>
    </location>
</feature>
<dbReference type="SUPFAM" id="SSF53448">
    <property type="entry name" value="Nucleotide-diphospho-sugar transferases"/>
    <property type="match status" value="1"/>
</dbReference>
<dbReference type="InterPro" id="IPR050256">
    <property type="entry name" value="Glycosyltransferase_2"/>
</dbReference>
<dbReference type="Gene3D" id="3.90.550.10">
    <property type="entry name" value="Spore Coat Polysaccharide Biosynthesis Protein SpsA, Chain A"/>
    <property type="match status" value="1"/>
</dbReference>